<dbReference type="EMBL" id="JAAGUZ010000046">
    <property type="protein sequence ID" value="NEW46231.1"/>
    <property type="molecule type" value="Genomic_DNA"/>
</dbReference>
<keyword evidence="1" id="KW-0812">Transmembrane</keyword>
<evidence type="ECO:0000313" key="2">
    <source>
        <dbReference type="EMBL" id="NEW46231.1"/>
    </source>
</evidence>
<name>A0A6P1D9K6_9NOCA</name>
<dbReference type="AlphaFoldDB" id="A0A6P1D9K6"/>
<evidence type="ECO:0000313" key="3">
    <source>
        <dbReference type="EMBL" id="NEW58554.1"/>
    </source>
</evidence>
<keyword evidence="1" id="KW-0472">Membrane</keyword>
<keyword evidence="5" id="KW-1185">Reference proteome</keyword>
<comment type="caution">
    <text evidence="2">The sequence shown here is derived from an EMBL/GenBank/DDBJ whole genome shotgun (WGS) entry which is preliminary data.</text>
</comment>
<reference evidence="4 5" key="1">
    <citation type="submission" date="2020-01" db="EMBL/GenBank/DDBJ databases">
        <title>Genetics and antimicrobial susceptibilities of Nocardia species isolated from the soil; a comparison with species isolated from humans.</title>
        <authorList>
            <person name="Carrasco G."/>
            <person name="Monzon S."/>
            <person name="Sansegundo M."/>
            <person name="Garcia E."/>
            <person name="Garrido N."/>
            <person name="Medina M.J."/>
            <person name="Villalon P."/>
            <person name="Ramirez-Arocha A.C."/>
            <person name="Jimenez P."/>
            <person name="Cuesta I."/>
            <person name="Valdezate S."/>
        </authorList>
    </citation>
    <scope>NUCLEOTIDE SEQUENCE [LARGE SCALE GENOMIC DNA]</scope>
    <source>
        <strain evidence="2 4">CNM20110639</strain>
        <strain evidence="3 5">CNM20110649</strain>
    </source>
</reference>
<keyword evidence="1" id="KW-1133">Transmembrane helix</keyword>
<evidence type="ECO:0000313" key="5">
    <source>
        <dbReference type="Proteomes" id="UP000470876"/>
    </source>
</evidence>
<feature type="transmembrane region" description="Helical" evidence="1">
    <location>
        <begin position="52"/>
        <end position="77"/>
    </location>
</feature>
<dbReference type="EMBL" id="JAAGUX010000057">
    <property type="protein sequence ID" value="NEW58554.1"/>
    <property type="molecule type" value="Genomic_DNA"/>
</dbReference>
<proteinExistence type="predicted"/>
<gene>
    <name evidence="2" type="ORF">GV789_17485</name>
    <name evidence="3" type="ORF">GV794_23330</name>
</gene>
<evidence type="ECO:0000256" key="1">
    <source>
        <dbReference type="SAM" id="Phobius"/>
    </source>
</evidence>
<accession>A0A6P1D9K6</accession>
<evidence type="ECO:0000313" key="4">
    <source>
        <dbReference type="Proteomes" id="UP000468928"/>
    </source>
</evidence>
<dbReference type="Proteomes" id="UP000470876">
    <property type="component" value="Unassembled WGS sequence"/>
</dbReference>
<sequence>MLILGILSLVMCGILGPFAWTMGKKALAEIDASGGMIGGRGNVKAGYICGMISSILLIVSIVFFILYIIIVVIAIGASA</sequence>
<protein>
    <submittedName>
        <fullName evidence="2">DUF4190 domain-containing protein</fullName>
    </submittedName>
</protein>
<organism evidence="2 4">
    <name type="scientific">Nocardia cyriacigeorgica</name>
    <dbReference type="NCBI Taxonomy" id="135487"/>
    <lineage>
        <taxon>Bacteria</taxon>
        <taxon>Bacillati</taxon>
        <taxon>Actinomycetota</taxon>
        <taxon>Actinomycetes</taxon>
        <taxon>Mycobacteriales</taxon>
        <taxon>Nocardiaceae</taxon>
        <taxon>Nocardia</taxon>
    </lineage>
</organism>
<dbReference type="Proteomes" id="UP000468928">
    <property type="component" value="Unassembled WGS sequence"/>
</dbReference>